<dbReference type="InterPro" id="IPR001584">
    <property type="entry name" value="Integrase_cat-core"/>
</dbReference>
<proteinExistence type="predicted"/>
<dbReference type="InterPro" id="IPR012337">
    <property type="entry name" value="RNaseH-like_sf"/>
</dbReference>
<dbReference type="InterPro" id="IPR050951">
    <property type="entry name" value="Retrovirus_Pol_polyprotein"/>
</dbReference>
<keyword evidence="4" id="KW-1185">Reference proteome</keyword>
<dbReference type="Proteomes" id="UP000765509">
    <property type="component" value="Unassembled WGS sequence"/>
</dbReference>
<protein>
    <recommendedName>
        <fullName evidence="2">Integrase catalytic domain-containing protein</fullName>
    </recommendedName>
</protein>
<gene>
    <name evidence="3" type="ORF">O181_022839</name>
</gene>
<reference evidence="3" key="1">
    <citation type="submission" date="2021-03" db="EMBL/GenBank/DDBJ databases">
        <title>Draft genome sequence of rust myrtle Austropuccinia psidii MF-1, a brazilian biotype.</title>
        <authorList>
            <person name="Quecine M.C."/>
            <person name="Pachon D.M.R."/>
            <person name="Bonatelli M.L."/>
            <person name="Correr F.H."/>
            <person name="Franceschini L.M."/>
            <person name="Leite T.F."/>
            <person name="Margarido G.R.A."/>
            <person name="Almeida C.A."/>
            <person name="Ferrarezi J.A."/>
            <person name="Labate C.A."/>
        </authorList>
    </citation>
    <scope>NUCLEOTIDE SEQUENCE</scope>
    <source>
        <strain evidence="3">MF-1</strain>
    </source>
</reference>
<dbReference type="GO" id="GO:0005634">
    <property type="term" value="C:nucleus"/>
    <property type="evidence" value="ECO:0007669"/>
    <property type="project" value="UniProtKB-ARBA"/>
</dbReference>
<dbReference type="AlphaFoldDB" id="A0A9Q3CFK2"/>
<dbReference type="GO" id="GO:0015074">
    <property type="term" value="P:DNA integration"/>
    <property type="evidence" value="ECO:0007669"/>
    <property type="project" value="InterPro"/>
</dbReference>
<accession>A0A9Q3CFK2</accession>
<evidence type="ECO:0000259" key="2">
    <source>
        <dbReference type="PROSITE" id="PS50994"/>
    </source>
</evidence>
<dbReference type="EMBL" id="AVOT02007085">
    <property type="protein sequence ID" value="MBW0483124.1"/>
    <property type="molecule type" value="Genomic_DNA"/>
</dbReference>
<name>A0A9Q3CFK2_9BASI</name>
<feature type="domain" description="Integrase catalytic" evidence="2">
    <location>
        <begin position="1"/>
        <end position="98"/>
    </location>
</feature>
<evidence type="ECO:0000313" key="4">
    <source>
        <dbReference type="Proteomes" id="UP000765509"/>
    </source>
</evidence>
<dbReference type="PROSITE" id="PS50994">
    <property type="entry name" value="INTEGRASE"/>
    <property type="match status" value="1"/>
</dbReference>
<evidence type="ECO:0000313" key="3">
    <source>
        <dbReference type="EMBL" id="MBW0483124.1"/>
    </source>
</evidence>
<keyword evidence="1" id="KW-0694">RNA-binding</keyword>
<dbReference type="Gene3D" id="3.30.420.10">
    <property type="entry name" value="Ribonuclease H-like superfamily/Ribonuclease H"/>
    <property type="match status" value="1"/>
</dbReference>
<dbReference type="PANTHER" id="PTHR37984">
    <property type="entry name" value="PROTEIN CBG26694"/>
    <property type="match status" value="1"/>
</dbReference>
<sequence length="176" mass="20728">MAILQGFLVIEVQFFVSPFWIKLCQQLKISRDLSTAYHPETDEKIERVNQILEQYLWMYVSYSQDDWHTWIPMAEFSYNTSDHPSANQCPFFTVYGRDPQLDLVHITQDTPFGKLSSKIQAVQKDTKRELEVSMSMFKRYADKSRTIPPVFNPGYMVWLSSKNIKSTRLTKRLSEI</sequence>
<organism evidence="3 4">
    <name type="scientific">Austropuccinia psidii MF-1</name>
    <dbReference type="NCBI Taxonomy" id="1389203"/>
    <lineage>
        <taxon>Eukaryota</taxon>
        <taxon>Fungi</taxon>
        <taxon>Dikarya</taxon>
        <taxon>Basidiomycota</taxon>
        <taxon>Pucciniomycotina</taxon>
        <taxon>Pucciniomycetes</taxon>
        <taxon>Pucciniales</taxon>
        <taxon>Sphaerophragmiaceae</taxon>
        <taxon>Austropuccinia</taxon>
    </lineage>
</organism>
<dbReference type="OrthoDB" id="2505288at2759"/>
<dbReference type="PANTHER" id="PTHR37984:SF15">
    <property type="entry name" value="INTEGRASE CATALYTIC DOMAIN-CONTAINING PROTEIN"/>
    <property type="match status" value="1"/>
</dbReference>
<evidence type="ECO:0000256" key="1">
    <source>
        <dbReference type="ARBA" id="ARBA00022884"/>
    </source>
</evidence>
<comment type="caution">
    <text evidence="3">The sequence shown here is derived from an EMBL/GenBank/DDBJ whole genome shotgun (WGS) entry which is preliminary data.</text>
</comment>
<dbReference type="SUPFAM" id="SSF53098">
    <property type="entry name" value="Ribonuclease H-like"/>
    <property type="match status" value="1"/>
</dbReference>
<dbReference type="InterPro" id="IPR036397">
    <property type="entry name" value="RNaseH_sf"/>
</dbReference>
<dbReference type="GO" id="GO:0003723">
    <property type="term" value="F:RNA binding"/>
    <property type="evidence" value="ECO:0007669"/>
    <property type="project" value="UniProtKB-KW"/>
</dbReference>